<dbReference type="FunFam" id="3.30.160.60:FF:000358">
    <property type="entry name" value="zinc finger protein 24"/>
    <property type="match status" value="1"/>
</dbReference>
<evidence type="ECO:0000256" key="3">
    <source>
        <dbReference type="ARBA" id="ARBA00022723"/>
    </source>
</evidence>
<evidence type="ECO:0000256" key="9">
    <source>
        <dbReference type="ARBA" id="ARBA00023163"/>
    </source>
</evidence>
<dbReference type="AlphaFoldDB" id="A0A553QVV4"/>
<sequence length="855" mass="93912">MNSSAVNPWIRRVFGEQCSLCSPVPISWMSAMAQESFQAQLMAMMELVACAAAAEIQRRVEESCAGLKLELGRSRKDIDALKRKCLMMDCELKRARGAARGRRRGGPMLLCSGASRAPPPGAAPIISSLVDDVCRSLFCSSQRPGTDPRSDSEPPAGNGVLLHPHGEALPQTPVLDAPQNTNACFVQTQLFPEPLKADEDCLEVLVKAEEEENSGFHQQRCASVPLTDSDPQLGITLACVAPQAPNTAGVGVRHPDRRTESGEDGWAAAADQPAWHPPASNDNRARWRYNASAEKRYGCSFCEKSFHRTAQLSEHMRRHTGERPFSCSLCGRRFTKHCNLVRHAVVHSGEKPHQCSQCGKRFTQRSKLTSHQRMHAEDPGTPRGPEDKGQENLHLKLQCDSAVPDNRLTADCSVRVPPAVQQPQGCTSGVTPVSLRARRNMSVFELKLKAVIDSAVSEILRLHAEALKLQLSRVSGTPRRLPPSQRCSRPAETGAEHRWRRRTGHPGHTSAVEIHLKRKPDEDPEPNPSSSGENSSPETHGTLHMELETRGDEELETQHEGLQQRSLMEAGEDLMGKTSSKHSSSSESTIAEHGLHPGLLVATESDVNSFVSAVNISFKSEITNLEVCDQSSDPPEGQAKSDSSSEASLLRSFFPSVVKRAKLLDHGIREDMHGTSNPRALGSPHETTAPRSVEHFSQTCEESDSSSCEFINIQHFVSESSRNTPGADQHLLQPDLSSFTSSTSSRFESWTDRSPAGFVQAPVTVLQVKAVTSLQQKTPASISSAAHQSPLLHSAHEKWFICSFCGKSFDRSSHLQIHQRMHTGEKPFRCSTCGRHFSQQSNLRTHQKIHSRGPR</sequence>
<evidence type="ECO:0000256" key="6">
    <source>
        <dbReference type="ARBA" id="ARBA00022833"/>
    </source>
</evidence>
<keyword evidence="8" id="KW-0238">DNA-binding</keyword>
<dbReference type="PROSITE" id="PS50157">
    <property type="entry name" value="ZINC_FINGER_C2H2_2"/>
    <property type="match status" value="5"/>
</dbReference>
<feature type="domain" description="C2H2-type" evidence="13">
    <location>
        <begin position="297"/>
        <end position="324"/>
    </location>
</feature>
<dbReference type="GO" id="GO:0000981">
    <property type="term" value="F:DNA-binding transcription factor activity, RNA polymerase II-specific"/>
    <property type="evidence" value="ECO:0007669"/>
    <property type="project" value="TreeGrafter"/>
</dbReference>
<comment type="similarity">
    <text evidence="2">Belongs to the krueppel C2H2-type zinc-finger protein family.</text>
</comment>
<keyword evidence="4" id="KW-0677">Repeat</keyword>
<feature type="compositionally biased region" description="Polar residues" evidence="12">
    <location>
        <begin position="685"/>
        <end position="698"/>
    </location>
</feature>
<evidence type="ECO:0000256" key="8">
    <source>
        <dbReference type="ARBA" id="ARBA00023125"/>
    </source>
</evidence>
<keyword evidence="10" id="KW-0539">Nucleus</keyword>
<dbReference type="Gene3D" id="3.30.160.60">
    <property type="entry name" value="Classic Zinc Finger"/>
    <property type="match status" value="5"/>
</dbReference>
<evidence type="ECO:0000256" key="11">
    <source>
        <dbReference type="PROSITE-ProRule" id="PRU00042"/>
    </source>
</evidence>
<dbReference type="PROSITE" id="PS00028">
    <property type="entry name" value="ZINC_FINGER_C2H2_1"/>
    <property type="match status" value="5"/>
</dbReference>
<keyword evidence="6" id="KW-0862">Zinc</keyword>
<dbReference type="EMBL" id="SRMA01025477">
    <property type="protein sequence ID" value="TRY94113.1"/>
    <property type="molecule type" value="Genomic_DNA"/>
</dbReference>
<dbReference type="InterPro" id="IPR036236">
    <property type="entry name" value="Znf_C2H2_sf"/>
</dbReference>
<feature type="compositionally biased region" description="Low complexity" evidence="12">
    <location>
        <begin position="528"/>
        <end position="538"/>
    </location>
</feature>
<protein>
    <recommendedName>
        <fullName evidence="13">C2H2-type domain-containing protein</fullName>
    </recommendedName>
</protein>
<accession>A0A553QVV4</accession>
<feature type="domain" description="C2H2-type" evidence="13">
    <location>
        <begin position="353"/>
        <end position="380"/>
    </location>
</feature>
<organism evidence="14 15">
    <name type="scientific">Danionella cerebrum</name>
    <dbReference type="NCBI Taxonomy" id="2873325"/>
    <lineage>
        <taxon>Eukaryota</taxon>
        <taxon>Metazoa</taxon>
        <taxon>Chordata</taxon>
        <taxon>Craniata</taxon>
        <taxon>Vertebrata</taxon>
        <taxon>Euteleostomi</taxon>
        <taxon>Actinopterygii</taxon>
        <taxon>Neopterygii</taxon>
        <taxon>Teleostei</taxon>
        <taxon>Ostariophysi</taxon>
        <taxon>Cypriniformes</taxon>
        <taxon>Danionidae</taxon>
        <taxon>Danioninae</taxon>
        <taxon>Danionella</taxon>
    </lineage>
</organism>
<evidence type="ECO:0000256" key="4">
    <source>
        <dbReference type="ARBA" id="ARBA00022737"/>
    </source>
</evidence>
<feature type="region of interest" description="Disordered" evidence="12">
    <location>
        <begin position="475"/>
        <end position="542"/>
    </location>
</feature>
<comment type="subcellular location">
    <subcellularLocation>
        <location evidence="1">Nucleus</location>
    </subcellularLocation>
</comment>
<feature type="region of interest" description="Disordered" evidence="12">
    <location>
        <begin position="668"/>
        <end position="698"/>
    </location>
</feature>
<feature type="domain" description="C2H2-type" evidence="13">
    <location>
        <begin position="828"/>
        <end position="851"/>
    </location>
</feature>
<dbReference type="FunFam" id="3.30.160.60:FF:001442">
    <property type="entry name" value="zinc finger protein 696"/>
    <property type="match status" value="1"/>
</dbReference>
<keyword evidence="7" id="KW-0805">Transcription regulation</keyword>
<evidence type="ECO:0000256" key="10">
    <source>
        <dbReference type="ARBA" id="ARBA00023242"/>
    </source>
</evidence>
<dbReference type="SUPFAM" id="SSF57667">
    <property type="entry name" value="beta-beta-alpha zinc fingers"/>
    <property type="match status" value="3"/>
</dbReference>
<dbReference type="Pfam" id="PF00096">
    <property type="entry name" value="zf-C2H2"/>
    <property type="match status" value="3"/>
</dbReference>
<dbReference type="SMART" id="SM00355">
    <property type="entry name" value="ZnF_C2H2"/>
    <property type="match status" value="5"/>
</dbReference>
<evidence type="ECO:0000256" key="12">
    <source>
        <dbReference type="SAM" id="MobiDB-lite"/>
    </source>
</evidence>
<reference evidence="14 15" key="1">
    <citation type="journal article" date="2019" name="Sci. Data">
        <title>Hybrid genome assembly and annotation of Danionella translucida.</title>
        <authorList>
            <person name="Kadobianskyi M."/>
            <person name="Schulze L."/>
            <person name="Schuelke M."/>
            <person name="Judkewitz B."/>
        </authorList>
    </citation>
    <scope>NUCLEOTIDE SEQUENCE [LARGE SCALE GENOMIC DNA]</scope>
    <source>
        <strain evidence="14 15">Bolton</strain>
    </source>
</reference>
<feature type="domain" description="C2H2-type" evidence="13">
    <location>
        <begin position="325"/>
        <end position="352"/>
    </location>
</feature>
<feature type="compositionally biased region" description="Basic and acidic residues" evidence="12">
    <location>
        <begin position="374"/>
        <end position="390"/>
    </location>
</feature>
<keyword evidence="15" id="KW-1185">Reference proteome</keyword>
<dbReference type="PANTHER" id="PTHR14196:SF12">
    <property type="entry name" value="ZINC FINGER PROTEIN 208-LIKE"/>
    <property type="match status" value="1"/>
</dbReference>
<dbReference type="FunFam" id="3.30.160.60:FF:000145">
    <property type="entry name" value="Zinc finger protein 574"/>
    <property type="match status" value="1"/>
</dbReference>
<comment type="caution">
    <text evidence="14">The sequence shown here is derived from an EMBL/GenBank/DDBJ whole genome shotgun (WGS) entry which is preliminary data.</text>
</comment>
<dbReference type="STRING" id="623744.A0A553QVV4"/>
<evidence type="ECO:0000313" key="15">
    <source>
        <dbReference type="Proteomes" id="UP000316079"/>
    </source>
</evidence>
<dbReference type="Proteomes" id="UP000316079">
    <property type="component" value="Unassembled WGS sequence"/>
</dbReference>
<dbReference type="GO" id="GO:0005634">
    <property type="term" value="C:nucleus"/>
    <property type="evidence" value="ECO:0007669"/>
    <property type="project" value="UniProtKB-SubCell"/>
</dbReference>
<evidence type="ECO:0000256" key="7">
    <source>
        <dbReference type="ARBA" id="ARBA00023015"/>
    </source>
</evidence>
<dbReference type="InterPro" id="IPR050717">
    <property type="entry name" value="C2H2-ZF_Transcription_Reg"/>
</dbReference>
<dbReference type="GO" id="GO:0000977">
    <property type="term" value="F:RNA polymerase II transcription regulatory region sequence-specific DNA binding"/>
    <property type="evidence" value="ECO:0007669"/>
    <property type="project" value="TreeGrafter"/>
</dbReference>
<feature type="region of interest" description="Disordered" evidence="12">
    <location>
        <begin position="366"/>
        <end position="390"/>
    </location>
</feature>
<evidence type="ECO:0000256" key="5">
    <source>
        <dbReference type="ARBA" id="ARBA00022771"/>
    </source>
</evidence>
<proteinExistence type="inferred from homology"/>
<dbReference type="FunFam" id="3.30.160.60:FF:000646">
    <property type="entry name" value="Myeloid zinc finger 1"/>
    <property type="match status" value="1"/>
</dbReference>
<dbReference type="GO" id="GO:0008270">
    <property type="term" value="F:zinc ion binding"/>
    <property type="evidence" value="ECO:0007669"/>
    <property type="project" value="UniProtKB-KW"/>
</dbReference>
<keyword evidence="5 11" id="KW-0863">Zinc-finger</keyword>
<feature type="domain" description="C2H2-type" evidence="13">
    <location>
        <begin position="800"/>
        <end position="827"/>
    </location>
</feature>
<evidence type="ECO:0000256" key="2">
    <source>
        <dbReference type="ARBA" id="ARBA00006991"/>
    </source>
</evidence>
<dbReference type="FunFam" id="3.30.160.60:FF:000512">
    <property type="entry name" value="zinc finger protein 197 isoform X1"/>
    <property type="match status" value="1"/>
</dbReference>
<keyword evidence="9" id="KW-0804">Transcription</keyword>
<dbReference type="OrthoDB" id="3437960at2759"/>
<evidence type="ECO:0000313" key="14">
    <source>
        <dbReference type="EMBL" id="TRY94113.1"/>
    </source>
</evidence>
<name>A0A553QVV4_9TELE</name>
<keyword evidence="3" id="KW-0479">Metal-binding</keyword>
<evidence type="ECO:0000256" key="1">
    <source>
        <dbReference type="ARBA" id="ARBA00004123"/>
    </source>
</evidence>
<gene>
    <name evidence="14" type="ORF">DNTS_031627</name>
</gene>
<evidence type="ECO:0000259" key="13">
    <source>
        <dbReference type="PROSITE" id="PS50157"/>
    </source>
</evidence>
<dbReference type="PANTHER" id="PTHR14196">
    <property type="entry name" value="ODD-SKIPPED - RELATED"/>
    <property type="match status" value="1"/>
</dbReference>
<dbReference type="InterPro" id="IPR013087">
    <property type="entry name" value="Znf_C2H2_type"/>
</dbReference>